<gene>
    <name evidence="1" type="ORF">GCM10011506_17690</name>
</gene>
<evidence type="ECO:0008006" key="3">
    <source>
        <dbReference type="Google" id="ProtNLM"/>
    </source>
</evidence>
<evidence type="ECO:0000313" key="1">
    <source>
        <dbReference type="EMBL" id="GGC32690.1"/>
    </source>
</evidence>
<dbReference type="Gene3D" id="2.60.40.3630">
    <property type="match status" value="1"/>
</dbReference>
<reference evidence="2" key="1">
    <citation type="journal article" date="2019" name="Int. J. Syst. Evol. Microbiol.">
        <title>The Global Catalogue of Microorganisms (GCM) 10K type strain sequencing project: providing services to taxonomists for standard genome sequencing and annotation.</title>
        <authorList>
            <consortium name="The Broad Institute Genomics Platform"/>
            <consortium name="The Broad Institute Genome Sequencing Center for Infectious Disease"/>
            <person name="Wu L."/>
            <person name="Ma J."/>
        </authorList>
    </citation>
    <scope>NUCLEOTIDE SEQUENCE [LARGE SCALE GENOMIC DNA]</scope>
    <source>
        <strain evidence="2">CGMCC 1.10832</strain>
    </source>
</reference>
<sequence>MNSLKSNFMKIAKLIRYAFCILIMVSYGCEDDLEPFTINAPADLQARIDSIAAAKAAQNTGDTTFIEISTAIVGEEDFSSPWWTDFSDYFAVPPGKKLTLEFINHNGGSPDNFKNWVLLVSNEAGDREAESYSEYFALRSDAYGWGNGDFDIGVISTNYASNLESDPTDEDWANFRAIMDGAHVTLEIDHSSSGYAFITGTAVGTDGTELVITYNQPVSATAAINVFLVAEGSYFEMEEAYLVPSQVTEIADANPVSLDITGTPAMVEIGSEDFWGNAVATVTYDDGSSSEIDSADLSFNVIPDLTTVGEKTVLVAYNKTKQGVFTKSVSDFYTLNVVNAITGLEVSTLPDITTYYFFDSDSIVFNPKGMVVTATYADGSSGTLDNVNLEFDSIAAVAGAQNVGIAYEGATSIVTTTCPITLVQGNSQVGASNFSTPWWLEFSNDFTVSSGESKMFEMYCYSAGNLPYQSPSTILRRADNSAEYAVTRMDNFGWGDGYSTATLSNDWVTNSEGFDVEFFNSNISGSHIIITVTNNGDDTADIRYDVTYANGDTHFQEYTGITVDSTDLNCTLVIEGAYIVLLN</sequence>
<comment type="caution">
    <text evidence="1">The sequence shown here is derived from an EMBL/GenBank/DDBJ whole genome shotgun (WGS) entry which is preliminary data.</text>
</comment>
<organism evidence="1 2">
    <name type="scientific">Marivirga lumbricoides</name>
    <dbReference type="NCBI Taxonomy" id="1046115"/>
    <lineage>
        <taxon>Bacteria</taxon>
        <taxon>Pseudomonadati</taxon>
        <taxon>Bacteroidota</taxon>
        <taxon>Cytophagia</taxon>
        <taxon>Cytophagales</taxon>
        <taxon>Marivirgaceae</taxon>
        <taxon>Marivirga</taxon>
    </lineage>
</organism>
<name>A0ABQ1M0E8_9BACT</name>
<dbReference type="PROSITE" id="PS51257">
    <property type="entry name" value="PROKAR_LIPOPROTEIN"/>
    <property type="match status" value="1"/>
</dbReference>
<dbReference type="Proteomes" id="UP000636010">
    <property type="component" value="Unassembled WGS sequence"/>
</dbReference>
<protein>
    <recommendedName>
        <fullName evidence="3">Ig-like domain-containing protein</fullName>
    </recommendedName>
</protein>
<evidence type="ECO:0000313" key="2">
    <source>
        <dbReference type="Proteomes" id="UP000636010"/>
    </source>
</evidence>
<accession>A0ABQ1M0E8</accession>
<proteinExistence type="predicted"/>
<dbReference type="EMBL" id="BMEC01000005">
    <property type="protein sequence ID" value="GGC32690.1"/>
    <property type="molecule type" value="Genomic_DNA"/>
</dbReference>
<keyword evidence="2" id="KW-1185">Reference proteome</keyword>